<gene>
    <name evidence="7" type="ORF">GCM10009807_29030</name>
</gene>
<evidence type="ECO:0000256" key="2">
    <source>
        <dbReference type="ARBA" id="ARBA00023015"/>
    </source>
</evidence>
<evidence type="ECO:0000256" key="1">
    <source>
        <dbReference type="ARBA" id="ARBA00022491"/>
    </source>
</evidence>
<dbReference type="InterPro" id="IPR009057">
    <property type="entry name" value="Homeodomain-like_sf"/>
</dbReference>
<evidence type="ECO:0000313" key="8">
    <source>
        <dbReference type="Proteomes" id="UP001500596"/>
    </source>
</evidence>
<keyword evidence="4" id="KW-0804">Transcription</keyword>
<dbReference type="InterPro" id="IPR001647">
    <property type="entry name" value="HTH_TetR"/>
</dbReference>
<feature type="domain" description="HTH tetR-type" evidence="6">
    <location>
        <begin position="15"/>
        <end position="75"/>
    </location>
</feature>
<evidence type="ECO:0000256" key="3">
    <source>
        <dbReference type="ARBA" id="ARBA00023125"/>
    </source>
</evidence>
<protein>
    <recommendedName>
        <fullName evidence="6">HTH tetR-type domain-containing protein</fullName>
    </recommendedName>
</protein>
<dbReference type="Gene3D" id="1.10.357.10">
    <property type="entry name" value="Tetracycline Repressor, domain 2"/>
    <property type="match status" value="1"/>
</dbReference>
<evidence type="ECO:0000256" key="5">
    <source>
        <dbReference type="PROSITE-ProRule" id="PRU00335"/>
    </source>
</evidence>
<dbReference type="RefSeq" id="WP_344055596.1">
    <property type="nucleotide sequence ID" value="NZ_BAAAPK010000001.1"/>
</dbReference>
<dbReference type="InterPro" id="IPR036271">
    <property type="entry name" value="Tet_transcr_reg_TetR-rel_C_sf"/>
</dbReference>
<evidence type="ECO:0000259" key="6">
    <source>
        <dbReference type="PROSITE" id="PS50977"/>
    </source>
</evidence>
<keyword evidence="3 5" id="KW-0238">DNA-binding</keyword>
<proteinExistence type="predicted"/>
<dbReference type="Pfam" id="PF00440">
    <property type="entry name" value="TetR_N"/>
    <property type="match status" value="1"/>
</dbReference>
<reference evidence="8" key="1">
    <citation type="journal article" date="2019" name="Int. J. Syst. Evol. Microbiol.">
        <title>The Global Catalogue of Microorganisms (GCM) 10K type strain sequencing project: providing services to taxonomists for standard genome sequencing and annotation.</title>
        <authorList>
            <consortium name="The Broad Institute Genomics Platform"/>
            <consortium name="The Broad Institute Genome Sequencing Center for Infectious Disease"/>
            <person name="Wu L."/>
            <person name="Ma J."/>
        </authorList>
    </citation>
    <scope>NUCLEOTIDE SEQUENCE [LARGE SCALE GENOMIC DNA]</scope>
    <source>
        <strain evidence="8">JCM 15575</strain>
    </source>
</reference>
<organism evidence="7 8">
    <name type="scientific">Microbacterium lacus</name>
    <dbReference type="NCBI Taxonomy" id="415217"/>
    <lineage>
        <taxon>Bacteria</taxon>
        <taxon>Bacillati</taxon>
        <taxon>Actinomycetota</taxon>
        <taxon>Actinomycetes</taxon>
        <taxon>Micrococcales</taxon>
        <taxon>Microbacteriaceae</taxon>
        <taxon>Microbacterium</taxon>
    </lineage>
</organism>
<dbReference type="InterPro" id="IPR039538">
    <property type="entry name" value="BetI_C"/>
</dbReference>
<dbReference type="SUPFAM" id="SSF48498">
    <property type="entry name" value="Tetracyclin repressor-like, C-terminal domain"/>
    <property type="match status" value="1"/>
</dbReference>
<keyword evidence="1" id="KW-0678">Repressor</keyword>
<dbReference type="EMBL" id="BAAAPK010000001">
    <property type="protein sequence ID" value="GAA1683405.1"/>
    <property type="molecule type" value="Genomic_DNA"/>
</dbReference>
<evidence type="ECO:0000313" key="7">
    <source>
        <dbReference type="EMBL" id="GAA1683405.1"/>
    </source>
</evidence>
<keyword evidence="8" id="KW-1185">Reference proteome</keyword>
<keyword evidence="2" id="KW-0805">Transcription regulation</keyword>
<feature type="DNA-binding region" description="H-T-H motif" evidence="5">
    <location>
        <begin position="38"/>
        <end position="57"/>
    </location>
</feature>
<dbReference type="PROSITE" id="PS50977">
    <property type="entry name" value="HTH_TETR_2"/>
    <property type="match status" value="1"/>
</dbReference>
<accession>A0ABP4T748</accession>
<dbReference type="PANTHER" id="PTHR30055">
    <property type="entry name" value="HTH-TYPE TRANSCRIPTIONAL REGULATOR RUTR"/>
    <property type="match status" value="1"/>
</dbReference>
<dbReference type="SUPFAM" id="SSF46689">
    <property type="entry name" value="Homeodomain-like"/>
    <property type="match status" value="1"/>
</dbReference>
<dbReference type="InterPro" id="IPR050109">
    <property type="entry name" value="HTH-type_TetR-like_transc_reg"/>
</dbReference>
<dbReference type="Pfam" id="PF13977">
    <property type="entry name" value="TetR_C_6"/>
    <property type="match status" value="1"/>
</dbReference>
<dbReference type="Proteomes" id="UP001500596">
    <property type="component" value="Unassembled WGS sequence"/>
</dbReference>
<name>A0ABP4T748_9MICO</name>
<dbReference type="PANTHER" id="PTHR30055:SF200">
    <property type="entry name" value="HTH-TYPE TRANSCRIPTIONAL REPRESSOR BDCR"/>
    <property type="match status" value="1"/>
</dbReference>
<comment type="caution">
    <text evidence="7">The sequence shown here is derived from an EMBL/GenBank/DDBJ whole genome shotgun (WGS) entry which is preliminary data.</text>
</comment>
<dbReference type="PRINTS" id="PR00455">
    <property type="entry name" value="HTHTETR"/>
</dbReference>
<evidence type="ECO:0000256" key="4">
    <source>
        <dbReference type="ARBA" id="ARBA00023163"/>
    </source>
</evidence>
<sequence length="207" mass="21815">MSSTSAKPRTRKSPAERSAEILAAATELAREQGLSALTLRAVAERAGVASGLIAHYQPSMDELVARVYTDLVDAEIREVEIEIGAVASPAERMAALLETLLDGTREDITVVWAEAWALGRRNPALADAVRAQMDAWHRMVAALIEEGRAAGDFTADAADAAWQLLGMIDGLNAQSLARGVEAEGSAAKMARAAEILLGAAPGSIRAR</sequence>